<keyword evidence="9" id="KW-0067">ATP-binding</keyword>
<keyword evidence="15" id="KW-0472">Membrane</keyword>
<evidence type="ECO:0000313" key="18">
    <source>
        <dbReference type="EMBL" id="KAG7585895.1"/>
    </source>
</evidence>
<dbReference type="CDD" id="cd14066">
    <property type="entry name" value="STKc_IRAK"/>
    <property type="match status" value="1"/>
</dbReference>
<keyword evidence="4" id="KW-0732">Signal</keyword>
<evidence type="ECO:0000256" key="14">
    <source>
        <dbReference type="ARBA" id="ARBA00048679"/>
    </source>
</evidence>
<dbReference type="GO" id="GO:0031625">
    <property type="term" value="F:ubiquitin protein ligase binding"/>
    <property type="evidence" value="ECO:0007669"/>
    <property type="project" value="UniProtKB-ARBA"/>
</dbReference>
<evidence type="ECO:0000256" key="4">
    <source>
        <dbReference type="ARBA" id="ARBA00022729"/>
    </source>
</evidence>
<evidence type="ECO:0000259" key="17">
    <source>
        <dbReference type="PROSITE" id="PS51473"/>
    </source>
</evidence>
<keyword evidence="6" id="KW-0677">Repeat</keyword>
<feature type="domain" description="Protein kinase" evidence="16">
    <location>
        <begin position="321"/>
        <end position="608"/>
    </location>
</feature>
<dbReference type="PANTHER" id="PTHR27002">
    <property type="entry name" value="RECEPTOR-LIKE SERINE/THREONINE-PROTEIN KINASE SD1-8"/>
    <property type="match status" value="1"/>
</dbReference>
<evidence type="ECO:0000256" key="13">
    <source>
        <dbReference type="ARBA" id="ARBA00047899"/>
    </source>
</evidence>
<evidence type="ECO:0000256" key="11">
    <source>
        <dbReference type="ARBA" id="ARBA00023170"/>
    </source>
</evidence>
<dbReference type="EMBL" id="JAEFBK010000007">
    <property type="protein sequence ID" value="KAG7585895.1"/>
    <property type="molecule type" value="Genomic_DNA"/>
</dbReference>
<keyword evidence="7" id="KW-0547">Nucleotide-binding</keyword>
<keyword evidence="2" id="KW-0723">Serine/threonine-protein kinase</keyword>
<evidence type="ECO:0000256" key="15">
    <source>
        <dbReference type="SAM" id="Phobius"/>
    </source>
</evidence>
<organism evidence="18 19">
    <name type="scientific">Arabidopsis thaliana x Arabidopsis arenosa</name>
    <dbReference type="NCBI Taxonomy" id="1240361"/>
    <lineage>
        <taxon>Eukaryota</taxon>
        <taxon>Viridiplantae</taxon>
        <taxon>Streptophyta</taxon>
        <taxon>Embryophyta</taxon>
        <taxon>Tracheophyta</taxon>
        <taxon>Spermatophyta</taxon>
        <taxon>Magnoliopsida</taxon>
        <taxon>eudicotyledons</taxon>
        <taxon>Gunneridae</taxon>
        <taxon>Pentapetalae</taxon>
        <taxon>rosids</taxon>
        <taxon>malvids</taxon>
        <taxon>Brassicales</taxon>
        <taxon>Brassicaceae</taxon>
        <taxon>Camelineae</taxon>
        <taxon>Arabidopsis</taxon>
    </lineage>
</organism>
<accession>A0A8T2BGD4</accession>
<evidence type="ECO:0000256" key="10">
    <source>
        <dbReference type="ARBA" id="ARBA00023157"/>
    </source>
</evidence>
<evidence type="ECO:0000256" key="12">
    <source>
        <dbReference type="ARBA" id="ARBA00023180"/>
    </source>
</evidence>
<evidence type="ECO:0000256" key="8">
    <source>
        <dbReference type="ARBA" id="ARBA00022777"/>
    </source>
</evidence>
<comment type="catalytic activity">
    <reaction evidence="13">
        <text>L-threonyl-[protein] + ATP = O-phospho-L-threonyl-[protein] + ADP + H(+)</text>
        <dbReference type="Rhea" id="RHEA:46608"/>
        <dbReference type="Rhea" id="RHEA-COMP:11060"/>
        <dbReference type="Rhea" id="RHEA-COMP:11605"/>
        <dbReference type="ChEBI" id="CHEBI:15378"/>
        <dbReference type="ChEBI" id="CHEBI:30013"/>
        <dbReference type="ChEBI" id="CHEBI:30616"/>
        <dbReference type="ChEBI" id="CHEBI:61977"/>
        <dbReference type="ChEBI" id="CHEBI:456216"/>
        <dbReference type="EC" id="2.7.11.1"/>
    </reaction>
</comment>
<evidence type="ECO:0000256" key="9">
    <source>
        <dbReference type="ARBA" id="ARBA00022840"/>
    </source>
</evidence>
<dbReference type="PANTHER" id="PTHR27002:SF181">
    <property type="entry name" value="RECEPTOR-LIKE SERINE_THREONINE-PROTEIN KINASE"/>
    <property type="match status" value="1"/>
</dbReference>
<dbReference type="CDD" id="cd23509">
    <property type="entry name" value="Gnk2-like"/>
    <property type="match status" value="2"/>
</dbReference>
<dbReference type="InterPro" id="IPR002902">
    <property type="entry name" value="GNK2"/>
</dbReference>
<dbReference type="FunFam" id="3.30.200.20:FF:000195">
    <property type="entry name" value="G-type lectin S-receptor-like serine/threonine-protein kinase"/>
    <property type="match status" value="1"/>
</dbReference>
<name>A0A8T2BGD4_9BRAS</name>
<keyword evidence="19" id="KW-1185">Reference proteome</keyword>
<dbReference type="PROSITE" id="PS50011">
    <property type="entry name" value="PROTEIN_KINASE_DOM"/>
    <property type="match status" value="1"/>
</dbReference>
<evidence type="ECO:0000256" key="7">
    <source>
        <dbReference type="ARBA" id="ARBA00022741"/>
    </source>
</evidence>
<dbReference type="PROSITE" id="PS00108">
    <property type="entry name" value="PROTEIN_KINASE_ST"/>
    <property type="match status" value="1"/>
</dbReference>
<keyword evidence="15" id="KW-1133">Transmembrane helix</keyword>
<feature type="non-terminal residue" evidence="18">
    <location>
        <position position="636"/>
    </location>
</feature>
<keyword evidence="12" id="KW-0325">Glycoprotein</keyword>
<gene>
    <name evidence="18" type="ORF">ISN45_Aa02g012450</name>
</gene>
<dbReference type="GO" id="GO:0005886">
    <property type="term" value="C:plasma membrane"/>
    <property type="evidence" value="ECO:0007669"/>
    <property type="project" value="TreeGrafter"/>
</dbReference>
<comment type="caution">
    <text evidence="18">The sequence shown here is derived from an EMBL/GenBank/DDBJ whole genome shotgun (WGS) entry which is preliminary data.</text>
</comment>
<dbReference type="SMART" id="SM00220">
    <property type="entry name" value="S_TKc"/>
    <property type="match status" value="1"/>
</dbReference>
<evidence type="ECO:0000313" key="19">
    <source>
        <dbReference type="Proteomes" id="UP000694240"/>
    </source>
</evidence>
<dbReference type="Pfam" id="PF01657">
    <property type="entry name" value="Stress-antifung"/>
    <property type="match status" value="2"/>
</dbReference>
<dbReference type="FunFam" id="1.10.510.10:FF:000060">
    <property type="entry name" value="G-type lectin S-receptor-like serine/threonine-protein kinase"/>
    <property type="match status" value="1"/>
</dbReference>
<proteinExistence type="predicted"/>
<evidence type="ECO:0000256" key="3">
    <source>
        <dbReference type="ARBA" id="ARBA00022679"/>
    </source>
</evidence>
<dbReference type="Proteomes" id="UP000694240">
    <property type="component" value="Chromosome 7"/>
</dbReference>
<feature type="domain" description="Gnk2-homologous" evidence="17">
    <location>
        <begin position="121"/>
        <end position="227"/>
    </location>
</feature>
<keyword evidence="5" id="KW-0430">Lectin</keyword>
<keyword evidence="3" id="KW-0808">Transferase</keyword>
<keyword evidence="8" id="KW-0418">Kinase</keyword>
<evidence type="ECO:0000259" key="16">
    <source>
        <dbReference type="PROSITE" id="PS50011"/>
    </source>
</evidence>
<keyword evidence="10" id="KW-1015">Disulfide bond</keyword>
<protein>
    <recommendedName>
        <fullName evidence="1">non-specific serine/threonine protein kinase</fullName>
        <ecNumber evidence="1">2.7.11.1</ecNumber>
    </recommendedName>
</protein>
<feature type="domain" description="Gnk2-homologous" evidence="17">
    <location>
        <begin position="12"/>
        <end position="117"/>
    </location>
</feature>
<dbReference type="PROSITE" id="PS51473">
    <property type="entry name" value="GNK2"/>
    <property type="match status" value="2"/>
</dbReference>
<dbReference type="InterPro" id="IPR008271">
    <property type="entry name" value="Ser/Thr_kinase_AS"/>
</dbReference>
<dbReference type="GO" id="GO:0004674">
    <property type="term" value="F:protein serine/threonine kinase activity"/>
    <property type="evidence" value="ECO:0007669"/>
    <property type="project" value="UniProtKB-KW"/>
</dbReference>
<comment type="catalytic activity">
    <reaction evidence="14">
        <text>L-seryl-[protein] + ATP = O-phospho-L-seryl-[protein] + ADP + H(+)</text>
        <dbReference type="Rhea" id="RHEA:17989"/>
        <dbReference type="Rhea" id="RHEA-COMP:9863"/>
        <dbReference type="Rhea" id="RHEA-COMP:11604"/>
        <dbReference type="ChEBI" id="CHEBI:15378"/>
        <dbReference type="ChEBI" id="CHEBI:29999"/>
        <dbReference type="ChEBI" id="CHEBI:30616"/>
        <dbReference type="ChEBI" id="CHEBI:83421"/>
        <dbReference type="ChEBI" id="CHEBI:456216"/>
        <dbReference type="EC" id="2.7.11.1"/>
    </reaction>
</comment>
<dbReference type="AlphaFoldDB" id="A0A8T2BGD4"/>
<feature type="transmembrane region" description="Helical" evidence="15">
    <location>
        <begin position="246"/>
        <end position="265"/>
    </location>
</feature>
<dbReference type="EC" id="2.7.11.1" evidence="1"/>
<reference evidence="18 19" key="1">
    <citation type="submission" date="2020-12" db="EMBL/GenBank/DDBJ databases">
        <title>Concerted genomic and epigenomic changes stabilize Arabidopsis allopolyploids.</title>
        <authorList>
            <person name="Chen Z."/>
        </authorList>
    </citation>
    <scope>NUCLEOTIDE SEQUENCE [LARGE SCALE GENOMIC DNA]</scope>
    <source>
        <strain evidence="18">Allo738</strain>
        <tissue evidence="18">Leaf</tissue>
    </source>
</reference>
<evidence type="ECO:0000256" key="5">
    <source>
        <dbReference type="ARBA" id="ARBA00022734"/>
    </source>
</evidence>
<dbReference type="GO" id="GO:0005524">
    <property type="term" value="F:ATP binding"/>
    <property type="evidence" value="ECO:0007669"/>
    <property type="project" value="UniProtKB-KW"/>
</dbReference>
<dbReference type="GO" id="GO:0030246">
    <property type="term" value="F:carbohydrate binding"/>
    <property type="evidence" value="ECO:0007669"/>
    <property type="project" value="UniProtKB-KW"/>
</dbReference>
<evidence type="ECO:0000256" key="6">
    <source>
        <dbReference type="ARBA" id="ARBA00022737"/>
    </source>
</evidence>
<sequence>FSFLAGNAKNPILVNENCSNARNFTKDSKYEFNLNDMLTKLSVSSNSSTASGFYTATSGVDPNIVEGMLLCIGDVSVEDCRDCVITASKAIIKTCSVQKTAITWYDNCMLRYSDVKIIGKMETVPAYMSAGTITDHDLYVKSINLMKKLIDKVNQSAQLYADGEVDGGDTKLGKIHGMVQCIKGINATDCVTCLNTLVGKVYKENKDKVWWLMYGPSCMLRYKASGVTPAPTPVPHNPKKLDVKTIFGVVAAATAVAFLVIFCCASSSARRILRNVFAFPKNKKRKNKVLDLDGVMINAESDESQHMRMSLDTIVDATNGFSDDNKLGEGGFGPVYKGKLPNGEDVAIKRLSKKSSQGLTEFKNEVSLIIKLQHRNLVRLLGYCFEEDEKILIYEYMSNKSLDVFLYDPLKSKELDWEKRMNIIYGMTRGLQYLHKDSRLKIIHRDLKPGNILLDCEMNPKISDFGTARIFGRQQKEENTDKIVGTIGYMSPEYALGGKISEKSDIYSFGVLLLEIISGKKANRLVSHNNQYLSLIDYAWESWCETKGLNMISDEEAMLDSSFSPAEVVKCVNIALLCLQYQPKERPTISQIADMLRSNNDGLSHPKKPSFVLQNMLNLDQHSEYEISQTTIEART</sequence>
<dbReference type="FunFam" id="3.30.430.20:FF:000003">
    <property type="entry name" value="Cysteine-rich RLK (RECEPTOR-like protein kinase) 10"/>
    <property type="match status" value="1"/>
</dbReference>
<dbReference type="InterPro" id="IPR000719">
    <property type="entry name" value="Prot_kinase_dom"/>
</dbReference>
<keyword evidence="11" id="KW-0675">Receptor</keyword>
<evidence type="ECO:0000256" key="1">
    <source>
        <dbReference type="ARBA" id="ARBA00012513"/>
    </source>
</evidence>
<dbReference type="Pfam" id="PF00069">
    <property type="entry name" value="Pkinase"/>
    <property type="match status" value="1"/>
</dbReference>
<evidence type="ECO:0000256" key="2">
    <source>
        <dbReference type="ARBA" id="ARBA00022527"/>
    </source>
</evidence>
<keyword evidence="15" id="KW-0812">Transmembrane</keyword>